<dbReference type="AlphaFoldDB" id="A0AA96CY33"/>
<dbReference type="Pfam" id="PF01844">
    <property type="entry name" value="HNH"/>
    <property type="match status" value="1"/>
</dbReference>
<protein>
    <submittedName>
        <fullName evidence="2">HNH endonuclease</fullName>
    </submittedName>
</protein>
<evidence type="ECO:0000313" key="2">
    <source>
        <dbReference type="EMBL" id="WNL17947.1"/>
    </source>
</evidence>
<keyword evidence="2" id="KW-0255">Endonuclease</keyword>
<dbReference type="GO" id="GO:0008270">
    <property type="term" value="F:zinc ion binding"/>
    <property type="evidence" value="ECO:0007669"/>
    <property type="project" value="InterPro"/>
</dbReference>
<proteinExistence type="predicted"/>
<feature type="domain" description="HNH" evidence="1">
    <location>
        <begin position="176"/>
        <end position="232"/>
    </location>
</feature>
<dbReference type="EMBL" id="CP134847">
    <property type="protein sequence ID" value="WNL17947.1"/>
    <property type="molecule type" value="Genomic_DNA"/>
</dbReference>
<dbReference type="CDD" id="cd00085">
    <property type="entry name" value="HNHc"/>
    <property type="match status" value="1"/>
</dbReference>
<dbReference type="InterPro" id="IPR003615">
    <property type="entry name" value="HNH_nuc"/>
</dbReference>
<dbReference type="GO" id="GO:0003676">
    <property type="term" value="F:nucleic acid binding"/>
    <property type="evidence" value="ECO:0007669"/>
    <property type="project" value="InterPro"/>
</dbReference>
<keyword evidence="2" id="KW-0614">Plasmid</keyword>
<accession>A0AA96CY33</accession>
<reference evidence="2" key="1">
    <citation type="submission" date="2023-09" db="EMBL/GenBank/DDBJ databases">
        <title>Arcobacter tbilisiensis sp. nov. isolated from chicken meat in Tbilisi, Georgia.</title>
        <authorList>
            <person name="Matthias R."/>
            <person name="Zautner A.E."/>
        </authorList>
    </citation>
    <scope>NUCLEOTIDE SEQUENCE</scope>
    <source>
        <strain evidence="2">LEO 107</strain>
        <plasmid evidence="2">p133_LEO_107</plasmid>
    </source>
</reference>
<keyword evidence="2" id="KW-0540">Nuclease</keyword>
<dbReference type="InterPro" id="IPR002711">
    <property type="entry name" value="HNH"/>
</dbReference>
<geneLocation type="plasmid" evidence="2">
    <name>p133_LEO_107</name>
</geneLocation>
<gene>
    <name evidence="2" type="ORF">RJG54_11975</name>
</gene>
<sequence length="247" mass="29164">MKNVIFIKAYVNLNNEEFDNLNSDEVYDGYRGIWRISKNKVDDLKYAFAIHKNIIKNVYLIHAWHNGNTTLYRTRKINPNDPKIKGRLEFTGRIALDMQHFIGKDVSLYYNKGEANPIKYMELDQLQNLIREYIVYPDDIDDNDLFEGSKKQITVNAYERSLQARQNCIAHYGTKCVICSFDFKKIYGEIGHNFIHVHHIKPLSEIDEKYKINPIEDLRPVCPNCHAMIHKRKPPYSIEEIQDRIKK</sequence>
<dbReference type="GO" id="GO:0004519">
    <property type="term" value="F:endonuclease activity"/>
    <property type="evidence" value="ECO:0007669"/>
    <property type="project" value="UniProtKB-KW"/>
</dbReference>
<dbReference type="Gene3D" id="1.10.30.50">
    <property type="match status" value="1"/>
</dbReference>
<organism evidence="2">
    <name type="scientific">Arcobacter sp. AZ-2023</name>
    <dbReference type="NCBI Taxonomy" id="3074453"/>
    <lineage>
        <taxon>Bacteria</taxon>
        <taxon>Pseudomonadati</taxon>
        <taxon>Campylobacterota</taxon>
        <taxon>Epsilonproteobacteria</taxon>
        <taxon>Campylobacterales</taxon>
        <taxon>Arcobacteraceae</taxon>
        <taxon>Arcobacter</taxon>
    </lineage>
</organism>
<keyword evidence="2" id="KW-0378">Hydrolase</keyword>
<name>A0AA96CY33_9BACT</name>
<evidence type="ECO:0000259" key="1">
    <source>
        <dbReference type="Pfam" id="PF01844"/>
    </source>
</evidence>